<evidence type="ECO:0000313" key="9">
    <source>
        <dbReference type="Proteomes" id="UP000236642"/>
    </source>
</evidence>
<evidence type="ECO:0000256" key="5">
    <source>
        <dbReference type="ARBA" id="ARBA00023004"/>
    </source>
</evidence>
<keyword evidence="2 6" id="KW-0349">Heme</keyword>
<dbReference type="GO" id="GO:0005506">
    <property type="term" value="F:iron ion binding"/>
    <property type="evidence" value="ECO:0007669"/>
    <property type="project" value="InterPro"/>
</dbReference>
<evidence type="ECO:0000256" key="1">
    <source>
        <dbReference type="ARBA" id="ARBA00022448"/>
    </source>
</evidence>
<dbReference type="Pfam" id="PF13442">
    <property type="entry name" value="Cytochrome_CBB3"/>
    <property type="match status" value="1"/>
</dbReference>
<comment type="caution">
    <text evidence="8">The sequence shown here is derived from an EMBL/GenBank/DDBJ whole genome shotgun (WGS) entry which is preliminary data.</text>
</comment>
<dbReference type="PANTHER" id="PTHR35008">
    <property type="entry name" value="BLL4482 PROTEIN-RELATED"/>
    <property type="match status" value="1"/>
</dbReference>
<dbReference type="PANTHER" id="PTHR35008:SF4">
    <property type="entry name" value="BLL4482 PROTEIN"/>
    <property type="match status" value="1"/>
</dbReference>
<keyword evidence="3 6" id="KW-0479">Metal-binding</keyword>
<dbReference type="GO" id="GO:0020037">
    <property type="term" value="F:heme binding"/>
    <property type="evidence" value="ECO:0007669"/>
    <property type="project" value="InterPro"/>
</dbReference>
<dbReference type="InterPro" id="IPR008168">
    <property type="entry name" value="Cyt_C_IC"/>
</dbReference>
<dbReference type="AlphaFoldDB" id="A0A2H5Y9S9"/>
<proteinExistence type="predicted"/>
<evidence type="ECO:0000256" key="3">
    <source>
        <dbReference type="ARBA" id="ARBA00022723"/>
    </source>
</evidence>
<sequence length="129" mass="13923">MPGFQDRLPEEEVDRLLAYLRTLEGPPTFHRTPSPPDPAAVARGRALFRERCESCHLDGGRKPGVGLGFEPPAPVLADEVRRHTPAFIARQIREGGGQMPAIGGDLTDAQVADLIAYLSALALESGGRR</sequence>
<dbReference type="PROSITE" id="PS51007">
    <property type="entry name" value="CYTC"/>
    <property type="match status" value="1"/>
</dbReference>
<dbReference type="Gene3D" id="1.10.760.10">
    <property type="entry name" value="Cytochrome c-like domain"/>
    <property type="match status" value="1"/>
</dbReference>
<keyword evidence="5 6" id="KW-0408">Iron</keyword>
<dbReference type="PRINTS" id="PR00605">
    <property type="entry name" value="CYTCHROMECIC"/>
</dbReference>
<evidence type="ECO:0000256" key="6">
    <source>
        <dbReference type="PROSITE-ProRule" id="PRU00433"/>
    </source>
</evidence>
<protein>
    <submittedName>
        <fullName evidence="8">Cytochrome c6</fullName>
    </submittedName>
</protein>
<evidence type="ECO:0000256" key="4">
    <source>
        <dbReference type="ARBA" id="ARBA00022982"/>
    </source>
</evidence>
<dbReference type="InterPro" id="IPR036909">
    <property type="entry name" value="Cyt_c-like_dom_sf"/>
</dbReference>
<gene>
    <name evidence="8" type="primary">petJ</name>
    <name evidence="8" type="ORF">HRbin22_02446</name>
</gene>
<keyword evidence="1" id="KW-0813">Transport</keyword>
<keyword evidence="4" id="KW-0249">Electron transport</keyword>
<dbReference type="GO" id="GO:0009055">
    <property type="term" value="F:electron transfer activity"/>
    <property type="evidence" value="ECO:0007669"/>
    <property type="project" value="InterPro"/>
</dbReference>
<evidence type="ECO:0000313" key="8">
    <source>
        <dbReference type="EMBL" id="GBD10181.1"/>
    </source>
</evidence>
<reference evidence="9" key="1">
    <citation type="submission" date="2017-09" db="EMBL/GenBank/DDBJ databases">
        <title>Metaegenomics of thermophilic ammonia-oxidizing enrichment culture.</title>
        <authorList>
            <person name="Kato S."/>
            <person name="Suzuki K."/>
        </authorList>
    </citation>
    <scope>NUCLEOTIDE SEQUENCE [LARGE SCALE GENOMIC DNA]</scope>
</reference>
<dbReference type="EMBL" id="BEHY01000119">
    <property type="protein sequence ID" value="GBD10181.1"/>
    <property type="molecule type" value="Genomic_DNA"/>
</dbReference>
<dbReference type="Proteomes" id="UP000236642">
    <property type="component" value="Unassembled WGS sequence"/>
</dbReference>
<accession>A0A2H5Y9S9</accession>
<name>A0A2H5Y9S9_9CHLR</name>
<evidence type="ECO:0000256" key="2">
    <source>
        <dbReference type="ARBA" id="ARBA00022617"/>
    </source>
</evidence>
<organism evidence="8 9">
    <name type="scientific">Candidatus Thermoflexus japonica</name>
    <dbReference type="NCBI Taxonomy" id="2035417"/>
    <lineage>
        <taxon>Bacteria</taxon>
        <taxon>Bacillati</taxon>
        <taxon>Chloroflexota</taxon>
        <taxon>Thermoflexia</taxon>
        <taxon>Thermoflexales</taxon>
        <taxon>Thermoflexaceae</taxon>
        <taxon>Thermoflexus</taxon>
    </lineage>
</organism>
<dbReference type="InterPro" id="IPR009056">
    <property type="entry name" value="Cyt_c-like_dom"/>
</dbReference>
<dbReference type="InterPro" id="IPR051459">
    <property type="entry name" value="Cytochrome_c-type_DH"/>
</dbReference>
<evidence type="ECO:0000259" key="7">
    <source>
        <dbReference type="PROSITE" id="PS51007"/>
    </source>
</evidence>
<feature type="domain" description="Cytochrome c" evidence="7">
    <location>
        <begin position="39"/>
        <end position="122"/>
    </location>
</feature>
<dbReference type="SUPFAM" id="SSF46626">
    <property type="entry name" value="Cytochrome c"/>
    <property type="match status" value="2"/>
</dbReference>